<keyword evidence="2" id="KW-0349">Heme</keyword>
<evidence type="ECO:0000313" key="6">
    <source>
        <dbReference type="Proteomes" id="UP001382935"/>
    </source>
</evidence>
<proteinExistence type="predicted"/>
<dbReference type="Gene3D" id="1.10.490.10">
    <property type="entry name" value="Globins"/>
    <property type="match status" value="1"/>
</dbReference>
<protein>
    <submittedName>
        <fullName evidence="5">Group 1 truncated hemoglobin</fullName>
    </submittedName>
</protein>
<keyword evidence="3" id="KW-0479">Metal-binding</keyword>
<gene>
    <name evidence="5" type="ORF">V6R86_00265</name>
</gene>
<accession>A0ABZ2FZD2</accession>
<keyword evidence="4" id="KW-0408">Iron</keyword>
<evidence type="ECO:0000256" key="4">
    <source>
        <dbReference type="ARBA" id="ARBA00023004"/>
    </source>
</evidence>
<name>A0ABZ2FZD2_9SPHN</name>
<organism evidence="5 6">
    <name type="scientific">Sphingomonas kaistensis</name>
    <dbReference type="NCBI Taxonomy" id="298708"/>
    <lineage>
        <taxon>Bacteria</taxon>
        <taxon>Pseudomonadati</taxon>
        <taxon>Pseudomonadota</taxon>
        <taxon>Alphaproteobacteria</taxon>
        <taxon>Sphingomonadales</taxon>
        <taxon>Sphingomonadaceae</taxon>
        <taxon>Sphingomonas</taxon>
    </lineage>
</organism>
<dbReference type="EMBL" id="CP145607">
    <property type="protein sequence ID" value="WWM69174.1"/>
    <property type="molecule type" value="Genomic_DNA"/>
</dbReference>
<sequence>MILAAVSLALQPMATQAGEEPVDPYAVSNVNAGAGAANDPRLLAAWNGKAGIDRVVDRFVDRNFADPRISDIFKNHDQVRLRRTLKEQFCFLLGGGCNYTGRDMRSSHKNLGIENADMNALVENLQIAMGGEGVPFWAQNRLLAKVAPMRRDVVER</sequence>
<evidence type="ECO:0000256" key="2">
    <source>
        <dbReference type="ARBA" id="ARBA00022617"/>
    </source>
</evidence>
<dbReference type="InterPro" id="IPR001486">
    <property type="entry name" value="Hemoglobin_trunc"/>
</dbReference>
<dbReference type="RefSeq" id="WP_338501080.1">
    <property type="nucleotide sequence ID" value="NZ_CP145607.1"/>
</dbReference>
<dbReference type="Proteomes" id="UP001382935">
    <property type="component" value="Chromosome"/>
</dbReference>
<keyword evidence="6" id="KW-1185">Reference proteome</keyword>
<dbReference type="InterPro" id="IPR012292">
    <property type="entry name" value="Globin/Proto"/>
</dbReference>
<dbReference type="Pfam" id="PF01152">
    <property type="entry name" value="Bac_globin"/>
    <property type="match status" value="1"/>
</dbReference>
<keyword evidence="1" id="KW-0813">Transport</keyword>
<dbReference type="InterPro" id="IPR009050">
    <property type="entry name" value="Globin-like_sf"/>
</dbReference>
<dbReference type="CDD" id="cd00454">
    <property type="entry name" value="TrHb1_N"/>
    <property type="match status" value="1"/>
</dbReference>
<dbReference type="SUPFAM" id="SSF46458">
    <property type="entry name" value="Globin-like"/>
    <property type="match status" value="1"/>
</dbReference>
<evidence type="ECO:0000256" key="3">
    <source>
        <dbReference type="ARBA" id="ARBA00022723"/>
    </source>
</evidence>
<evidence type="ECO:0000256" key="1">
    <source>
        <dbReference type="ARBA" id="ARBA00022448"/>
    </source>
</evidence>
<evidence type="ECO:0000313" key="5">
    <source>
        <dbReference type="EMBL" id="WWM69174.1"/>
    </source>
</evidence>
<reference evidence="5 6" key="1">
    <citation type="submission" date="2024-02" db="EMBL/GenBank/DDBJ databases">
        <title>Full genome sequence of Sphingomonas kaistensis.</title>
        <authorList>
            <person name="Poletto B.L."/>
            <person name="Silva G."/>
            <person name="Galante D."/>
            <person name="Campos K.R."/>
            <person name="Santos M.B.N."/>
            <person name="Sacchi C.T."/>
        </authorList>
    </citation>
    <scope>NUCLEOTIDE SEQUENCE [LARGE SCALE GENOMIC DNA]</scope>
    <source>
        <strain evidence="5 6">MA4R</strain>
    </source>
</reference>